<dbReference type="STRING" id="51028.A0A0N4VCZ1"/>
<evidence type="ECO:0000313" key="2">
    <source>
        <dbReference type="EMBL" id="VDD93187.1"/>
    </source>
</evidence>
<gene>
    <name evidence="2" type="ORF">EVEC_LOCUS7938</name>
</gene>
<dbReference type="InterPro" id="IPR034750">
    <property type="entry name" value="CULT"/>
</dbReference>
<dbReference type="EMBL" id="UXUI01009172">
    <property type="protein sequence ID" value="VDD93187.1"/>
    <property type="molecule type" value="Genomic_DNA"/>
</dbReference>
<organism evidence="4">
    <name type="scientific">Enterobius vermicularis</name>
    <name type="common">Human pinworm</name>
    <dbReference type="NCBI Taxonomy" id="51028"/>
    <lineage>
        <taxon>Eukaryota</taxon>
        <taxon>Metazoa</taxon>
        <taxon>Ecdysozoa</taxon>
        <taxon>Nematoda</taxon>
        <taxon>Chromadorea</taxon>
        <taxon>Rhabditida</taxon>
        <taxon>Spirurina</taxon>
        <taxon>Oxyuridomorpha</taxon>
        <taxon>Oxyuroidea</taxon>
        <taxon>Oxyuridae</taxon>
        <taxon>Enterobius</taxon>
    </lineage>
</organism>
<accession>A0A0N4VCZ1</accession>
<dbReference type="Gene3D" id="2.170.150.20">
    <property type="entry name" value="Peptide methionine sulfoxide reductase"/>
    <property type="match status" value="1"/>
</dbReference>
<dbReference type="AlphaFoldDB" id="A0A0N4VCZ1"/>
<dbReference type="Proteomes" id="UP000274131">
    <property type="component" value="Unassembled WGS sequence"/>
</dbReference>
<dbReference type="OrthoDB" id="5778218at2759"/>
<feature type="domain" description="CULT" evidence="1">
    <location>
        <begin position="1"/>
        <end position="105"/>
    </location>
</feature>
<reference evidence="2 3" key="2">
    <citation type="submission" date="2018-10" db="EMBL/GenBank/DDBJ databases">
        <authorList>
            <consortium name="Pathogen Informatics"/>
        </authorList>
    </citation>
    <scope>NUCLEOTIDE SEQUENCE [LARGE SCALE GENOMIC DNA]</scope>
</reference>
<dbReference type="CDD" id="cd15777">
    <property type="entry name" value="CRBN_C_like"/>
    <property type="match status" value="1"/>
</dbReference>
<keyword evidence="3" id="KW-1185">Reference proteome</keyword>
<protein>
    <submittedName>
        <fullName evidence="4">CULT domain-containing protein</fullName>
    </submittedName>
</protein>
<name>A0A0N4VCZ1_ENTVE</name>
<evidence type="ECO:0000259" key="1">
    <source>
        <dbReference type="PROSITE" id="PS51788"/>
    </source>
</evidence>
<dbReference type="PROSITE" id="PS51788">
    <property type="entry name" value="CULT"/>
    <property type="match status" value="1"/>
</dbReference>
<proteinExistence type="predicted"/>
<evidence type="ECO:0000313" key="3">
    <source>
        <dbReference type="Proteomes" id="UP000274131"/>
    </source>
</evidence>
<evidence type="ECO:0000313" key="4">
    <source>
        <dbReference type="WBParaSite" id="EVEC_0000845401-mRNA-1"/>
    </source>
</evidence>
<sequence length="115" mass="13248">MLNDVRSPLAMKYYNMTILGKKRLVQVLENPVPRQFNVITADTADLALVGKPYSAETWFPKHEWTACVCPQCHFHMGWYFQSGNIQSKSTKSFVGLILDYLISADCEFLLPWLIF</sequence>
<reference evidence="4" key="1">
    <citation type="submission" date="2017-02" db="UniProtKB">
        <authorList>
            <consortium name="WormBaseParasite"/>
        </authorList>
    </citation>
    <scope>IDENTIFICATION</scope>
</reference>
<dbReference type="WBParaSite" id="EVEC_0000845401-mRNA-1">
    <property type="protein sequence ID" value="EVEC_0000845401-mRNA-1"/>
    <property type="gene ID" value="EVEC_0000845401"/>
</dbReference>